<keyword evidence="3" id="KW-0413">Isomerase</keyword>
<dbReference type="Gene3D" id="3.40.50.1240">
    <property type="entry name" value="Phosphoglycerate mutase-like"/>
    <property type="match status" value="1"/>
</dbReference>
<dbReference type="RefSeq" id="WP_008470304.1">
    <property type="nucleotide sequence ID" value="NZ_AYZP01000001.1"/>
</dbReference>
<dbReference type="PATRIC" id="fig|1423758.3.peg.128"/>
<dbReference type="GO" id="GO:0016853">
    <property type="term" value="F:isomerase activity"/>
    <property type="evidence" value="ECO:0007669"/>
    <property type="project" value="UniProtKB-KW"/>
</dbReference>
<proteinExistence type="predicted"/>
<feature type="binding site" evidence="2">
    <location>
        <position position="58"/>
    </location>
    <ligand>
        <name>substrate</name>
    </ligand>
</feature>
<dbReference type="InterPro" id="IPR050275">
    <property type="entry name" value="PGM_Phosphatase"/>
</dbReference>
<dbReference type="CDD" id="cd07067">
    <property type="entry name" value="HP_PGM_like"/>
    <property type="match status" value="1"/>
</dbReference>
<dbReference type="InterPro" id="IPR013078">
    <property type="entry name" value="His_Pase_superF_clade-1"/>
</dbReference>
<dbReference type="eggNOG" id="COG0406">
    <property type="taxonomic scope" value="Bacteria"/>
</dbReference>
<evidence type="ECO:0000313" key="4">
    <source>
        <dbReference type="Proteomes" id="UP000009320"/>
    </source>
</evidence>
<sequence>MKLLIIRHGESEADILKVCEGWADFSLTPRGHKQAEAMSKYVSKHYHVDKIYTSSLKRACQTAQYLEKLIGIRAIKTDKLKEFNNGLRAGLPYDEAYKKYPKVELPIHASRYGQESKLNFRMRIESILSEILSQNSGDKTIVIVSHGGAITQLYHALLKLPIDSKIKFGSGDACIHEWTIEGDNYIIDRVNFCPYKNI</sequence>
<feature type="active site" description="Proton donor/acceptor" evidence="1">
    <location>
        <position position="82"/>
    </location>
</feature>
<organism evidence="3 4">
    <name type="scientific">Lactobacillus hominis DSM 23910 = CRBIP 24.179</name>
    <dbReference type="NCBI Taxonomy" id="1423758"/>
    <lineage>
        <taxon>Bacteria</taxon>
        <taxon>Bacillati</taxon>
        <taxon>Bacillota</taxon>
        <taxon>Bacilli</taxon>
        <taxon>Lactobacillales</taxon>
        <taxon>Lactobacillaceae</taxon>
        <taxon>Lactobacillus</taxon>
    </lineage>
</organism>
<evidence type="ECO:0000313" key="3">
    <source>
        <dbReference type="EMBL" id="CCI81513.1"/>
    </source>
</evidence>
<reference evidence="3 4" key="1">
    <citation type="submission" date="2012-06" db="EMBL/GenBank/DDBJ databases">
        <title>Draft Genome Sequence of Lactobacillus hominis Strain CRBIP 24.179T, isolated from human intestine.</title>
        <authorList>
            <person name="Cousin S."/>
            <person name="Ma L."/>
            <person name="Bizet C."/>
            <person name="Loux V."/>
            <person name="Bouchier C."/>
            <person name="Clermont D."/>
            <person name="Creno S."/>
        </authorList>
    </citation>
    <scope>NUCLEOTIDE SEQUENCE [LARGE SCALE GENOMIC DNA]</scope>
    <source>
        <strain evidence="4">CRBIP 24.179T</strain>
    </source>
</reference>
<dbReference type="GO" id="GO:0016791">
    <property type="term" value="F:phosphatase activity"/>
    <property type="evidence" value="ECO:0007669"/>
    <property type="project" value="TreeGrafter"/>
</dbReference>
<name>I7IVI7_9LACO</name>
<dbReference type="PANTHER" id="PTHR48100">
    <property type="entry name" value="BROAD-SPECIFICITY PHOSPHATASE YOR283W-RELATED"/>
    <property type="match status" value="1"/>
</dbReference>
<dbReference type="InterPro" id="IPR029033">
    <property type="entry name" value="His_PPase_superfam"/>
</dbReference>
<dbReference type="EC" id="5.4.2.1" evidence="3"/>
<evidence type="ECO:0000256" key="2">
    <source>
        <dbReference type="PIRSR" id="PIRSR613078-2"/>
    </source>
</evidence>
<evidence type="ECO:0000256" key="1">
    <source>
        <dbReference type="PIRSR" id="PIRSR613078-1"/>
    </source>
</evidence>
<dbReference type="PANTHER" id="PTHR48100:SF44">
    <property type="entry name" value="PHOSPHATASE C1620.13-RELATED"/>
    <property type="match status" value="1"/>
</dbReference>
<dbReference type="SUPFAM" id="SSF53254">
    <property type="entry name" value="Phosphoglycerate mutase-like"/>
    <property type="match status" value="1"/>
</dbReference>
<dbReference type="AlphaFoldDB" id="I7IVI7"/>
<dbReference type="STRING" id="1423758.FC41_GL000125"/>
<dbReference type="SMART" id="SM00855">
    <property type="entry name" value="PGAM"/>
    <property type="match status" value="1"/>
</dbReference>
<gene>
    <name evidence="3" type="ORF">BN55_08875</name>
</gene>
<dbReference type="GeneID" id="82846775"/>
<comment type="caution">
    <text evidence="3">The sequence shown here is derived from an EMBL/GenBank/DDBJ whole genome shotgun (WGS) entry which is preliminary data.</text>
</comment>
<dbReference type="EMBL" id="CAKE01000004">
    <property type="protein sequence ID" value="CCI81513.1"/>
    <property type="molecule type" value="Genomic_DNA"/>
</dbReference>
<accession>I7IVI7</accession>
<dbReference type="Proteomes" id="UP000009320">
    <property type="component" value="Unassembled WGS sequence"/>
</dbReference>
<protein>
    <submittedName>
        <fullName evidence="3">Phosphoglycerate mutase family protein</fullName>
        <ecNumber evidence="3">5.4.2.1</ecNumber>
    </submittedName>
</protein>
<dbReference type="Pfam" id="PF00300">
    <property type="entry name" value="His_Phos_1"/>
    <property type="match status" value="1"/>
</dbReference>
<dbReference type="OrthoDB" id="9782128at2"/>
<keyword evidence="4" id="KW-1185">Reference proteome</keyword>
<dbReference type="GO" id="GO:0005829">
    <property type="term" value="C:cytosol"/>
    <property type="evidence" value="ECO:0007669"/>
    <property type="project" value="TreeGrafter"/>
</dbReference>
<feature type="active site" description="Tele-phosphohistidine intermediate" evidence="1">
    <location>
        <position position="8"/>
    </location>
</feature>